<evidence type="ECO:0000313" key="2">
    <source>
        <dbReference type="Proteomes" id="UP000023152"/>
    </source>
</evidence>
<name>X6N152_RETFI</name>
<organism evidence="1 2">
    <name type="scientific">Reticulomyxa filosa</name>
    <dbReference type="NCBI Taxonomy" id="46433"/>
    <lineage>
        <taxon>Eukaryota</taxon>
        <taxon>Sar</taxon>
        <taxon>Rhizaria</taxon>
        <taxon>Retaria</taxon>
        <taxon>Foraminifera</taxon>
        <taxon>Monothalamids</taxon>
        <taxon>Reticulomyxidae</taxon>
        <taxon>Reticulomyxa</taxon>
    </lineage>
</organism>
<dbReference type="AlphaFoldDB" id="X6N152"/>
<feature type="non-terminal residue" evidence="1">
    <location>
        <position position="1"/>
    </location>
</feature>
<dbReference type="EMBL" id="ASPP01013671">
    <property type="protein sequence ID" value="ETO19439.1"/>
    <property type="molecule type" value="Genomic_DNA"/>
</dbReference>
<dbReference type="Proteomes" id="UP000023152">
    <property type="component" value="Unassembled WGS sequence"/>
</dbReference>
<comment type="caution">
    <text evidence="1">The sequence shown here is derived from an EMBL/GenBank/DDBJ whole genome shotgun (WGS) entry which is preliminary data.</text>
</comment>
<proteinExistence type="predicted"/>
<reference evidence="1 2" key="1">
    <citation type="journal article" date="2013" name="Curr. Biol.">
        <title>The Genome of the Foraminiferan Reticulomyxa filosa.</title>
        <authorList>
            <person name="Glockner G."/>
            <person name="Hulsmann N."/>
            <person name="Schleicher M."/>
            <person name="Noegel A.A."/>
            <person name="Eichinger L."/>
            <person name="Gallinger C."/>
            <person name="Pawlowski J."/>
            <person name="Sierra R."/>
            <person name="Euteneuer U."/>
            <person name="Pillet L."/>
            <person name="Moustafa A."/>
            <person name="Platzer M."/>
            <person name="Groth M."/>
            <person name="Szafranski K."/>
            <person name="Schliwa M."/>
        </authorList>
    </citation>
    <scope>NUCLEOTIDE SEQUENCE [LARGE SCALE GENOMIC DNA]</scope>
</reference>
<feature type="non-terminal residue" evidence="1">
    <location>
        <position position="397"/>
    </location>
</feature>
<evidence type="ECO:0000313" key="1">
    <source>
        <dbReference type="EMBL" id="ETO19439.1"/>
    </source>
</evidence>
<keyword evidence="2" id="KW-1185">Reference proteome</keyword>
<gene>
    <name evidence="1" type="ORF">RFI_17791</name>
</gene>
<sequence length="397" mass="47115">INERVFIDMLKIFEGDPSVKKTVKRLLINESYDFHSWKGIALERWRGRIDRIAKEWVEDNRLIWELAKQTIDCIWKQFVKQIPVYSSSEIPGLKIPGVEEKKEKVEKYVFARIRYIHTLQQQQHTPYQNKQTNKQTNKKFPDEQNKNLKRTFVIPFVILLNLALETHQCIFHEELKKICEMVKELSPTNIEFLFVSLLKLKLESFWEGEEEEEEEEMKKKGIKDMRPITMLFNIANKDEQLENLLVKRDELDDIYDDNEPMIYMLGQGNKGSDVLVKLPGFCKANNKEVMLWVFIELKTFNKDNSVKHSKQCYETLEEVMSARFEKQENGSKPSNKDQLSEQETNNLKEYWIFPGELHNIAEPKTQLQKVENQQIATMIDVELWRQRKKRHGQSSNA</sequence>
<protein>
    <submittedName>
        <fullName evidence="1">Uncharacterized protein</fullName>
    </submittedName>
</protein>
<accession>X6N152</accession>